<keyword evidence="3" id="KW-0808">Transferase</keyword>
<keyword evidence="6" id="KW-0479">Metal-binding</keyword>
<dbReference type="InterPro" id="IPR003188">
    <property type="entry name" value="PTS_IIA_lac/cel"/>
</dbReference>
<keyword evidence="6" id="KW-0460">Magnesium</keyword>
<dbReference type="PROSITE" id="PS51095">
    <property type="entry name" value="PTS_EIIA_TYPE_3"/>
    <property type="match status" value="1"/>
</dbReference>
<reference evidence="8 9" key="1">
    <citation type="submission" date="2014-03" db="EMBL/GenBank/DDBJ databases">
        <title>Genomics of Bifidobacteria.</title>
        <authorList>
            <person name="Ventura M."/>
            <person name="Milani C."/>
            <person name="Lugli G.A."/>
        </authorList>
    </citation>
    <scope>NUCLEOTIDE SEQUENCE [LARGE SCALE GENOMIC DNA]</scope>
    <source>
        <strain evidence="8 9">DSM 23967</strain>
    </source>
</reference>
<name>A0A087DF31_9BIFI</name>
<dbReference type="SUPFAM" id="SSF46973">
    <property type="entry name" value="Enzyme IIa from lactose specific PTS, IIa-lac"/>
    <property type="match status" value="1"/>
</dbReference>
<feature type="active site" description="Tele-phosphohistidine intermediate" evidence="5">
    <location>
        <position position="82"/>
    </location>
</feature>
<dbReference type="PANTHER" id="PTHR34382:SF7">
    <property type="entry name" value="PTS SYSTEM N,N'-DIACETYLCHITOBIOSE-SPECIFIC EIIA COMPONENT"/>
    <property type="match status" value="1"/>
</dbReference>
<feature type="modified residue" description="Phosphohistidine; by HPr" evidence="7">
    <location>
        <position position="82"/>
    </location>
</feature>
<dbReference type="PANTHER" id="PTHR34382">
    <property type="entry name" value="PTS SYSTEM N,N'-DIACETYLCHITOBIOSE-SPECIFIC EIIA COMPONENT"/>
    <property type="match status" value="1"/>
</dbReference>
<evidence type="ECO:0000256" key="7">
    <source>
        <dbReference type="PROSITE-ProRule" id="PRU00418"/>
    </source>
</evidence>
<dbReference type="EMBL" id="JGZN01000003">
    <property type="protein sequence ID" value="KFI94131.1"/>
    <property type="molecule type" value="Genomic_DNA"/>
</dbReference>
<keyword evidence="4" id="KW-0598">Phosphotransferase system</keyword>
<dbReference type="STRING" id="1437607.BISA_0168"/>
<dbReference type="GO" id="GO:0009401">
    <property type="term" value="P:phosphoenolpyruvate-dependent sugar phosphotransferase system"/>
    <property type="evidence" value="ECO:0007669"/>
    <property type="project" value="UniProtKB-KW"/>
</dbReference>
<dbReference type="Pfam" id="PF02255">
    <property type="entry name" value="PTS_IIA"/>
    <property type="match status" value="1"/>
</dbReference>
<comment type="cofactor">
    <cofactor evidence="6">
        <name>Mg(2+)</name>
        <dbReference type="ChEBI" id="CHEBI:18420"/>
    </cofactor>
    <text evidence="6">Binds 1 Mg(2+) ion per trimer.</text>
</comment>
<feature type="binding site" evidence="6">
    <location>
        <position position="85"/>
    </location>
    <ligand>
        <name>Mg(2+)</name>
        <dbReference type="ChEBI" id="CHEBI:18420"/>
        <note>ligand shared between all trimeric partners</note>
    </ligand>
</feature>
<organism evidence="8 9">
    <name type="scientific">Bifidobacterium saguini DSM 23967</name>
    <dbReference type="NCBI Taxonomy" id="1437607"/>
    <lineage>
        <taxon>Bacteria</taxon>
        <taxon>Bacillati</taxon>
        <taxon>Actinomycetota</taxon>
        <taxon>Actinomycetes</taxon>
        <taxon>Bifidobacteriales</taxon>
        <taxon>Bifidobacteriaceae</taxon>
        <taxon>Bifidobacterium</taxon>
    </lineage>
</organism>
<evidence type="ECO:0000256" key="3">
    <source>
        <dbReference type="ARBA" id="ARBA00022679"/>
    </source>
</evidence>
<comment type="caution">
    <text evidence="8">The sequence shown here is derived from an EMBL/GenBank/DDBJ whole genome shotgun (WGS) entry which is preliminary data.</text>
</comment>
<evidence type="ECO:0000256" key="4">
    <source>
        <dbReference type="ARBA" id="ARBA00022683"/>
    </source>
</evidence>
<dbReference type="PIRSF" id="PIRSF000699">
    <property type="entry name" value="PTS_IILac_III"/>
    <property type="match status" value="1"/>
</dbReference>
<dbReference type="GO" id="GO:0046872">
    <property type="term" value="F:metal ion binding"/>
    <property type="evidence" value="ECO:0007669"/>
    <property type="project" value="UniProtKB-KW"/>
</dbReference>
<evidence type="ECO:0000313" key="8">
    <source>
        <dbReference type="EMBL" id="KFI94131.1"/>
    </source>
</evidence>
<keyword evidence="2" id="KW-0762">Sugar transport</keyword>
<dbReference type="GO" id="GO:0016740">
    <property type="term" value="F:transferase activity"/>
    <property type="evidence" value="ECO:0007669"/>
    <property type="project" value="UniProtKB-KW"/>
</dbReference>
<protein>
    <submittedName>
        <fullName evidence="8">PTS system cellobiose-specific transporter subunit IIA</fullName>
    </submittedName>
</protein>
<dbReference type="Gene3D" id="1.20.58.80">
    <property type="entry name" value="Phosphotransferase system, lactose/cellobiose-type IIA subunit"/>
    <property type="match status" value="1"/>
</dbReference>
<evidence type="ECO:0000256" key="1">
    <source>
        <dbReference type="ARBA" id="ARBA00022448"/>
    </source>
</evidence>
<dbReference type="RefSeq" id="WP_033889656.1">
    <property type="nucleotide sequence ID" value="NZ_JDUT01000002.1"/>
</dbReference>
<gene>
    <name evidence="8" type="ORF">BISA_0168</name>
</gene>
<evidence type="ECO:0000256" key="5">
    <source>
        <dbReference type="PIRSR" id="PIRSR000699-1"/>
    </source>
</evidence>
<proteinExistence type="predicted"/>
<dbReference type="InterPro" id="IPR036542">
    <property type="entry name" value="PTS_IIA_lac/cel_sf"/>
</dbReference>
<keyword evidence="1" id="KW-0813">Transport</keyword>
<dbReference type="Proteomes" id="UP000029066">
    <property type="component" value="Unassembled WGS sequence"/>
</dbReference>
<dbReference type="OrthoDB" id="350602at2"/>
<evidence type="ECO:0000313" key="9">
    <source>
        <dbReference type="Proteomes" id="UP000029066"/>
    </source>
</evidence>
<sequence length="108" mass="11997">MAEDNKDFDWETLCFQMITAAGSAKSDYIEALQAAKAGKYDKADELIKSGDQSFATGHDLHTNLVQREASGEKIEVSLLMTHVEDQMMAAETVKLLVNELIALYKKIN</sequence>
<evidence type="ECO:0000256" key="2">
    <source>
        <dbReference type="ARBA" id="ARBA00022597"/>
    </source>
</evidence>
<accession>A0A087DF31</accession>
<dbReference type="AlphaFoldDB" id="A0A087DF31"/>
<evidence type="ECO:0000256" key="6">
    <source>
        <dbReference type="PIRSR" id="PIRSR000699-2"/>
    </source>
</evidence>